<evidence type="ECO:0000313" key="4">
    <source>
        <dbReference type="RefSeq" id="XP_022138626.1"/>
    </source>
</evidence>
<dbReference type="PROSITE" id="PS50011">
    <property type="entry name" value="PROTEIN_KINASE_DOM"/>
    <property type="match status" value="1"/>
</dbReference>
<organism evidence="3 4">
    <name type="scientific">Momordica charantia</name>
    <name type="common">Bitter gourd</name>
    <name type="synonym">Balsam pear</name>
    <dbReference type="NCBI Taxonomy" id="3673"/>
    <lineage>
        <taxon>Eukaryota</taxon>
        <taxon>Viridiplantae</taxon>
        <taxon>Streptophyta</taxon>
        <taxon>Embryophyta</taxon>
        <taxon>Tracheophyta</taxon>
        <taxon>Spermatophyta</taxon>
        <taxon>Magnoliopsida</taxon>
        <taxon>eudicotyledons</taxon>
        <taxon>Gunneridae</taxon>
        <taxon>Pentapetalae</taxon>
        <taxon>rosids</taxon>
        <taxon>fabids</taxon>
        <taxon>Cucurbitales</taxon>
        <taxon>Cucurbitaceae</taxon>
        <taxon>Momordiceae</taxon>
        <taxon>Momordica</taxon>
    </lineage>
</organism>
<dbReference type="RefSeq" id="XP_022138626.1">
    <property type="nucleotide sequence ID" value="XM_022282934.1"/>
</dbReference>
<dbReference type="Pfam" id="PF00069">
    <property type="entry name" value="Pkinase"/>
    <property type="match status" value="1"/>
</dbReference>
<comment type="similarity">
    <text evidence="1">Belongs to the protein kinase superfamily. STE Ser/Thr protein kinase family. STE20 subfamily.</text>
</comment>
<dbReference type="SUPFAM" id="SSF56112">
    <property type="entry name" value="Protein kinase-like (PK-like)"/>
    <property type="match status" value="1"/>
</dbReference>
<name>A0A6J1CA92_MOMCH</name>
<accession>A0A6J1CA92</accession>
<dbReference type="GO" id="GO:1902456">
    <property type="term" value="P:regulation of stomatal opening"/>
    <property type="evidence" value="ECO:0007669"/>
    <property type="project" value="TreeGrafter"/>
</dbReference>
<dbReference type="PANTHER" id="PTHR48014:SF7">
    <property type="entry name" value="SERINE_THREONINE-PROTEIN KINASE BLUS1"/>
    <property type="match status" value="1"/>
</dbReference>
<dbReference type="OrthoDB" id="377346at2759"/>
<dbReference type="GO" id="GO:0005524">
    <property type="term" value="F:ATP binding"/>
    <property type="evidence" value="ECO:0007669"/>
    <property type="project" value="InterPro"/>
</dbReference>
<dbReference type="GO" id="GO:0043539">
    <property type="term" value="F:protein serine/threonine kinase activator activity"/>
    <property type="evidence" value="ECO:0007669"/>
    <property type="project" value="InterPro"/>
</dbReference>
<dbReference type="Gene3D" id="1.10.510.10">
    <property type="entry name" value="Transferase(Phosphotransferase) domain 1"/>
    <property type="match status" value="1"/>
</dbReference>
<keyword evidence="3" id="KW-1185">Reference proteome</keyword>
<evidence type="ECO:0000313" key="3">
    <source>
        <dbReference type="Proteomes" id="UP000504603"/>
    </source>
</evidence>
<protein>
    <submittedName>
        <fullName evidence="4">Serine/threonine-protein kinase BLUS1-like</fullName>
    </submittedName>
</protein>
<dbReference type="KEGG" id="mcha:111009741"/>
<dbReference type="PANTHER" id="PTHR48014">
    <property type="entry name" value="SERINE/THREONINE-PROTEIN KINASE FRAY2"/>
    <property type="match status" value="1"/>
</dbReference>
<sequence>MEQVLQDQDPENAAAAGRLHFQFPTAADGYKILYQIGVSDHSVVYKAICESANNSAKVAVKVIDVDRHVDEFFVMKMNSLSLIDHANILSPHCCFTVDRRLWTVMPFIHAGPLQAILANRFPNGLPDQFLAILLHQLLRSLICLHELGYVHRNIKASNIFVDSEGSVKLSDLNVYVGDDDDDDSSVPYWDPPDEEYSFKSDVWAIGIVALEVAYGCPPISDSRTIRSQLLNISRRFPYNLNLDKMSSKSVIDRKFGELFKDFVSSCLVKDPSKRPSAASLLAHPFIKKGETSNVLFKSIAKDMAGIEDRFEKNKDRLVELMKKDRRVEDNNRGNVVKVSGWDFNNFLFELEPDEESLGKRVRFRGETIIPLRDDHVSLNEAGEASKFNVPLLLKRMDSLSLSGLSGRMGSRAEEEVRVMDSETLAKVLTSLVESIDQQREVIMMVISQFGRLLERDMEMTKEIKKLKAELAYEKERSFQLELDYEVLKLKLPDSEDEDKSEN</sequence>
<dbReference type="InterPro" id="IPR047173">
    <property type="entry name" value="STRAD_A/B-like"/>
</dbReference>
<evidence type="ECO:0000259" key="2">
    <source>
        <dbReference type="PROSITE" id="PS50011"/>
    </source>
</evidence>
<dbReference type="Proteomes" id="UP000504603">
    <property type="component" value="Unplaced"/>
</dbReference>
<gene>
    <name evidence="4" type="primary">LOC111009741</name>
</gene>
<proteinExistence type="inferred from homology"/>
<reference evidence="4" key="1">
    <citation type="submission" date="2025-08" db="UniProtKB">
        <authorList>
            <consortium name="RefSeq"/>
        </authorList>
    </citation>
    <scope>IDENTIFICATION</scope>
    <source>
        <strain evidence="4">OHB3-1</strain>
    </source>
</reference>
<dbReference type="Gene3D" id="3.30.200.20">
    <property type="entry name" value="Phosphorylase Kinase, domain 1"/>
    <property type="match status" value="1"/>
</dbReference>
<dbReference type="InterPro" id="IPR000719">
    <property type="entry name" value="Prot_kinase_dom"/>
</dbReference>
<evidence type="ECO:0000256" key="1">
    <source>
        <dbReference type="ARBA" id="ARBA00008874"/>
    </source>
</evidence>
<dbReference type="AlphaFoldDB" id="A0A6J1CA92"/>
<dbReference type="InterPro" id="IPR011009">
    <property type="entry name" value="Kinase-like_dom_sf"/>
</dbReference>
<dbReference type="GO" id="GO:0004672">
    <property type="term" value="F:protein kinase activity"/>
    <property type="evidence" value="ECO:0007669"/>
    <property type="project" value="InterPro"/>
</dbReference>
<dbReference type="GeneID" id="111009741"/>
<feature type="domain" description="Protein kinase" evidence="2">
    <location>
        <begin position="30"/>
        <end position="286"/>
    </location>
</feature>